<evidence type="ECO:0000313" key="3">
    <source>
        <dbReference type="EMBL" id="SSZ46416.1"/>
    </source>
</evidence>
<dbReference type="EMBL" id="UFTJ01000001">
    <property type="protein sequence ID" value="SSZ46416.1"/>
    <property type="molecule type" value="Genomic_DNA"/>
</dbReference>
<accession>A0A376BXP6</accession>
<evidence type="ECO:0000256" key="2">
    <source>
        <dbReference type="ARBA" id="ARBA00023002"/>
    </source>
</evidence>
<dbReference type="Pfam" id="PF00106">
    <property type="entry name" value="adh_short"/>
    <property type="match status" value="1"/>
</dbReference>
<dbReference type="RefSeq" id="WP_002687568.1">
    <property type="nucleotide sequence ID" value="NZ_UFTJ01000001.1"/>
</dbReference>
<dbReference type="EC" id="1.-.-.-" evidence="3"/>
<dbReference type="AlphaFoldDB" id="A0A376BXP6"/>
<organism evidence="3 4">
    <name type="scientific">Bergeyella zoohelcum</name>
    <dbReference type="NCBI Taxonomy" id="1015"/>
    <lineage>
        <taxon>Bacteria</taxon>
        <taxon>Pseudomonadati</taxon>
        <taxon>Bacteroidota</taxon>
        <taxon>Flavobacteriia</taxon>
        <taxon>Flavobacteriales</taxon>
        <taxon>Weeksellaceae</taxon>
        <taxon>Bergeyella</taxon>
    </lineage>
</organism>
<dbReference type="InterPro" id="IPR002347">
    <property type="entry name" value="SDR_fam"/>
</dbReference>
<dbReference type="Gene3D" id="3.40.50.720">
    <property type="entry name" value="NAD(P)-binding Rossmann-like Domain"/>
    <property type="match status" value="1"/>
</dbReference>
<comment type="similarity">
    <text evidence="1">Belongs to the short-chain dehydrogenases/reductases (SDR) family.</text>
</comment>
<dbReference type="PANTHER" id="PTHR43391:SF94">
    <property type="entry name" value="OXIDOREDUCTASE-RELATED"/>
    <property type="match status" value="1"/>
</dbReference>
<keyword evidence="2 3" id="KW-0560">Oxidoreductase</keyword>
<dbReference type="InterPro" id="IPR036291">
    <property type="entry name" value="NAD(P)-bd_dom_sf"/>
</dbReference>
<name>A0A376BXP6_9FLAO</name>
<reference evidence="3 4" key="1">
    <citation type="submission" date="2018-06" db="EMBL/GenBank/DDBJ databases">
        <authorList>
            <consortium name="Pathogen Informatics"/>
            <person name="Doyle S."/>
        </authorList>
    </citation>
    <scope>NUCLEOTIDE SEQUENCE [LARGE SCALE GENOMIC DNA]</scope>
    <source>
        <strain evidence="3 4">NCTC11661</strain>
    </source>
</reference>
<evidence type="ECO:0000313" key="4">
    <source>
        <dbReference type="Proteomes" id="UP000255515"/>
    </source>
</evidence>
<proteinExistence type="inferred from homology"/>
<gene>
    <name evidence="3" type="ORF">NCTC11661_00055</name>
</gene>
<sequence length="239" mass="27260">MKTVLILGANSDVAKELALLYIADNYQVIMASRDIDAMKKFIHQRKGNEAQVSFYFFDALVTETHALFYENLPHKPHIVVYAAGFLVQNEEAFTDFSAFQKMAATNYTAAVSILNIIANDVRNIHLERIIGLSSLSGTRGRKSNFIYGSTKAAFEHYLEGLRQYLSKRKVIVNIFVLGYIDSKINQGLTLNKNLMMTPLFVAQCIKNVGKKFRHIPNWKWKIIYQIVRLLPEKLLAKLP</sequence>
<dbReference type="PANTHER" id="PTHR43391">
    <property type="entry name" value="RETINOL DEHYDROGENASE-RELATED"/>
    <property type="match status" value="1"/>
</dbReference>
<dbReference type="Proteomes" id="UP000255515">
    <property type="component" value="Unassembled WGS sequence"/>
</dbReference>
<dbReference type="SUPFAM" id="SSF51735">
    <property type="entry name" value="NAD(P)-binding Rossmann-fold domains"/>
    <property type="match status" value="1"/>
</dbReference>
<evidence type="ECO:0000256" key="1">
    <source>
        <dbReference type="ARBA" id="ARBA00006484"/>
    </source>
</evidence>
<dbReference type="GO" id="GO:0016491">
    <property type="term" value="F:oxidoreductase activity"/>
    <property type="evidence" value="ECO:0007669"/>
    <property type="project" value="UniProtKB-KW"/>
</dbReference>
<protein>
    <submittedName>
        <fullName evidence="3">Uncharacterized oxidoreductase SAV2478</fullName>
        <ecNumber evidence="3">1.-.-.-</ecNumber>
    </submittedName>
</protein>